<feature type="domain" description="Mutator-like transposase" evidence="1">
    <location>
        <begin position="9"/>
        <end position="151"/>
    </location>
</feature>
<name>A0A1B6GK98_9HEMI</name>
<organism evidence="2">
    <name type="scientific">Cuerna arida</name>
    <dbReference type="NCBI Taxonomy" id="1464854"/>
    <lineage>
        <taxon>Eukaryota</taxon>
        <taxon>Metazoa</taxon>
        <taxon>Ecdysozoa</taxon>
        <taxon>Arthropoda</taxon>
        <taxon>Hexapoda</taxon>
        <taxon>Insecta</taxon>
        <taxon>Pterygota</taxon>
        <taxon>Neoptera</taxon>
        <taxon>Paraneoptera</taxon>
        <taxon>Hemiptera</taxon>
        <taxon>Auchenorrhyncha</taxon>
        <taxon>Membracoidea</taxon>
        <taxon>Cicadellidae</taxon>
        <taxon>Cicadellinae</taxon>
        <taxon>Proconiini</taxon>
        <taxon>Cuerna</taxon>
    </lineage>
</organism>
<evidence type="ECO:0000313" key="2">
    <source>
        <dbReference type="EMBL" id="JAS62867.1"/>
    </source>
</evidence>
<feature type="non-terminal residue" evidence="2">
    <location>
        <position position="1"/>
    </location>
</feature>
<protein>
    <recommendedName>
        <fullName evidence="1">Mutator-like transposase domain-containing protein</fullName>
    </recommendedName>
</protein>
<dbReference type="AlphaFoldDB" id="A0A1B6GK98"/>
<dbReference type="InterPro" id="IPR049012">
    <property type="entry name" value="Mutator_transp_dom"/>
</dbReference>
<dbReference type="Pfam" id="PF20700">
    <property type="entry name" value="Mutator"/>
    <property type="match status" value="1"/>
</dbReference>
<reference evidence="2" key="1">
    <citation type="submission" date="2015-11" db="EMBL/GenBank/DDBJ databases">
        <title>De novo transcriptome assembly of four potential Pierce s Disease insect vectors from Arizona vineyards.</title>
        <authorList>
            <person name="Tassone E.E."/>
        </authorList>
    </citation>
    <scope>NUCLEOTIDE SEQUENCE</scope>
</reference>
<gene>
    <name evidence="2" type="ORF">g.3889</name>
</gene>
<accession>A0A1B6GK98</accession>
<evidence type="ECO:0000259" key="1">
    <source>
        <dbReference type="Pfam" id="PF20700"/>
    </source>
</evidence>
<proteinExistence type="predicted"/>
<dbReference type="EMBL" id="GECZ01006902">
    <property type="protein sequence ID" value="JAS62867.1"/>
    <property type="molecule type" value="Transcribed_RNA"/>
</dbReference>
<sequence>LKAVEECVEENDDVRDITAIFDGSWQRRRHASLNGVVTAIAANVSKVVDVRVLSKYCRCKGKLQNIHDDNCTDNYDGTSGGMETAGVVDMFKSSQETYGIRYKYVLGDGDSAAYPTVVAEQPYGPDISIEKLECIGQVQKRIGARLRRLIVEYNSVFSNRSQ</sequence>